<keyword evidence="4" id="KW-1185">Reference proteome</keyword>
<keyword evidence="1 3" id="KW-0378">Hydrolase</keyword>
<evidence type="ECO:0000313" key="3">
    <source>
        <dbReference type="EMBL" id="SUN35162.1"/>
    </source>
</evidence>
<dbReference type="InterPro" id="IPR051547">
    <property type="entry name" value="TDP2-like"/>
</dbReference>
<dbReference type="Proteomes" id="UP000254082">
    <property type="component" value="Unassembled WGS sequence"/>
</dbReference>
<dbReference type="Pfam" id="PF03372">
    <property type="entry name" value="Exo_endo_phos"/>
    <property type="match status" value="1"/>
</dbReference>
<protein>
    <submittedName>
        <fullName evidence="3">Metal-dependent hydrolase</fullName>
    </submittedName>
</protein>
<dbReference type="InterPro" id="IPR005135">
    <property type="entry name" value="Endo/exonuclease/phosphatase"/>
</dbReference>
<dbReference type="InterPro" id="IPR036691">
    <property type="entry name" value="Endo/exonu/phosph_ase_sf"/>
</dbReference>
<gene>
    <name evidence="3" type="ORF">NCTC11391_00137</name>
</gene>
<dbReference type="SUPFAM" id="SSF56219">
    <property type="entry name" value="DNase I-like"/>
    <property type="match status" value="1"/>
</dbReference>
<dbReference type="GO" id="GO:0016787">
    <property type="term" value="F:hydrolase activity"/>
    <property type="evidence" value="ECO:0007669"/>
    <property type="project" value="UniProtKB-KW"/>
</dbReference>
<dbReference type="RefSeq" id="WP_002998978.1">
    <property type="nucleotide sequence ID" value="NZ_UHFA01000002.1"/>
</dbReference>
<evidence type="ECO:0000313" key="4">
    <source>
        <dbReference type="Proteomes" id="UP000254082"/>
    </source>
</evidence>
<dbReference type="EMBL" id="UHFA01000002">
    <property type="protein sequence ID" value="SUN35162.1"/>
    <property type="molecule type" value="Genomic_DNA"/>
</dbReference>
<sequence length="263" mass="29840">MNLLSLNVHAWMEDHQEQKLEYLADTIAAKDYDLIALQEVNQTIAAPIVDGEIRKDNYGQVLLELLKQRGVNDYSYHWSTSHIGYDIYDEGLALLSRYPVLESEGFYTSKSQDIHTIDSRKIVRLKVDVQGQALEVYSCHMNLPTSQTESQVDNLQRLVGHTDFEGLKIFMGDFNTDALGNPQAYQTILDQGLLDTYQMAQEKDSGVTVCKSIDGWKGQSQDKRLDYVFVNRELPVKSSRVIFNGQNQEVVSDHFGLEVALSL</sequence>
<feature type="domain" description="Endonuclease/exonuclease/phosphatase" evidence="2">
    <location>
        <begin position="18"/>
        <end position="254"/>
    </location>
</feature>
<evidence type="ECO:0000256" key="1">
    <source>
        <dbReference type="ARBA" id="ARBA00022801"/>
    </source>
</evidence>
<name>A0A380JB08_STRDO</name>
<dbReference type="OrthoDB" id="9812537at2"/>
<organism evidence="3 4">
    <name type="scientific">Streptococcus downei MFe28</name>
    <dbReference type="NCBI Taxonomy" id="764290"/>
    <lineage>
        <taxon>Bacteria</taxon>
        <taxon>Bacillati</taxon>
        <taxon>Bacillota</taxon>
        <taxon>Bacilli</taxon>
        <taxon>Lactobacillales</taxon>
        <taxon>Streptococcaceae</taxon>
        <taxon>Streptococcus</taxon>
    </lineage>
</organism>
<dbReference type="PANTHER" id="PTHR15822:SF23">
    <property type="entry name" value="ENDONUCLEASE_EXONUCLEASE_PHOSPHATASE FAMILY PROTEIN"/>
    <property type="match status" value="1"/>
</dbReference>
<dbReference type="PANTHER" id="PTHR15822">
    <property type="entry name" value="TRAF AND TNF RECEPTOR-ASSOCIATED PROTEIN"/>
    <property type="match status" value="1"/>
</dbReference>
<proteinExistence type="predicted"/>
<reference evidence="3 4" key="1">
    <citation type="submission" date="2018-06" db="EMBL/GenBank/DDBJ databases">
        <authorList>
            <consortium name="Pathogen Informatics"/>
            <person name="Doyle S."/>
        </authorList>
    </citation>
    <scope>NUCLEOTIDE SEQUENCE [LARGE SCALE GENOMIC DNA]</scope>
    <source>
        <strain evidence="4">NCTC 11391</strain>
    </source>
</reference>
<dbReference type="CDD" id="cd09079">
    <property type="entry name" value="RgfB-like"/>
    <property type="match status" value="1"/>
</dbReference>
<dbReference type="Gene3D" id="3.60.10.10">
    <property type="entry name" value="Endonuclease/exonuclease/phosphatase"/>
    <property type="match status" value="1"/>
</dbReference>
<dbReference type="AlphaFoldDB" id="A0A380JB08"/>
<accession>A0A380JB08</accession>
<evidence type="ECO:0000259" key="2">
    <source>
        <dbReference type="Pfam" id="PF03372"/>
    </source>
</evidence>